<gene>
    <name evidence="5" type="ORF">OGATHE_003373</name>
</gene>
<comment type="caution">
    <text evidence="5">The sequence shown here is derived from an EMBL/GenBank/DDBJ whole genome shotgun (WGS) entry which is preliminary data.</text>
</comment>
<dbReference type="InterPro" id="IPR000591">
    <property type="entry name" value="DEP_dom"/>
</dbReference>
<keyword evidence="6" id="KW-1185">Reference proteome</keyword>
<evidence type="ECO:0000259" key="4">
    <source>
        <dbReference type="PROSITE" id="PS50186"/>
    </source>
</evidence>
<dbReference type="InterPro" id="IPR036390">
    <property type="entry name" value="WH_DNA-bd_sf"/>
</dbReference>
<dbReference type="EMBL" id="JAEUBD010001178">
    <property type="protein sequence ID" value="KAH3664558.1"/>
    <property type="molecule type" value="Genomic_DNA"/>
</dbReference>
<evidence type="ECO:0008006" key="7">
    <source>
        <dbReference type="Google" id="ProtNLM"/>
    </source>
</evidence>
<dbReference type="Pfam" id="PF00615">
    <property type="entry name" value="RGS"/>
    <property type="match status" value="1"/>
</dbReference>
<dbReference type="GO" id="GO:0035556">
    <property type="term" value="P:intracellular signal transduction"/>
    <property type="evidence" value="ECO:0007669"/>
    <property type="project" value="InterPro"/>
</dbReference>
<dbReference type="SMART" id="SM00049">
    <property type="entry name" value="DEP"/>
    <property type="match status" value="1"/>
</dbReference>
<dbReference type="InterPro" id="IPR016137">
    <property type="entry name" value="RGS"/>
</dbReference>
<evidence type="ECO:0000313" key="6">
    <source>
        <dbReference type="Proteomes" id="UP000788993"/>
    </source>
</evidence>
<dbReference type="PROSITE" id="PS50186">
    <property type="entry name" value="DEP"/>
    <property type="match status" value="1"/>
</dbReference>
<dbReference type="InterPro" id="IPR058855">
    <property type="entry name" value="RGS1/SST2-like_Fungal-DR"/>
</dbReference>
<dbReference type="InterPro" id="IPR036305">
    <property type="entry name" value="RGS_sf"/>
</dbReference>
<dbReference type="PROSITE" id="PS50132">
    <property type="entry name" value="RGS"/>
    <property type="match status" value="1"/>
</dbReference>
<feature type="domain" description="RGS" evidence="3">
    <location>
        <begin position="412"/>
        <end position="629"/>
    </location>
</feature>
<dbReference type="InterPro" id="IPR044926">
    <property type="entry name" value="RGS_subdomain_2"/>
</dbReference>
<dbReference type="Proteomes" id="UP000788993">
    <property type="component" value="Unassembled WGS sequence"/>
</dbReference>
<feature type="domain" description="DEP" evidence="4">
    <location>
        <begin position="314"/>
        <end position="375"/>
    </location>
</feature>
<dbReference type="Gene3D" id="1.10.167.10">
    <property type="entry name" value="Regulator of G-protein Signalling 4, domain 2"/>
    <property type="match status" value="1"/>
</dbReference>
<reference evidence="5" key="1">
    <citation type="journal article" date="2021" name="Open Biol.">
        <title>Shared evolutionary footprints suggest mitochondrial oxidative damage underlies multiple complex I losses in fungi.</title>
        <authorList>
            <person name="Schikora-Tamarit M.A."/>
            <person name="Marcet-Houben M."/>
            <person name="Nosek J."/>
            <person name="Gabaldon T."/>
        </authorList>
    </citation>
    <scope>NUCLEOTIDE SEQUENCE</scope>
    <source>
        <strain evidence="5">NCAIM Y.01608</strain>
    </source>
</reference>
<dbReference type="CDD" id="cd04450">
    <property type="entry name" value="DEP_RGS7-like"/>
    <property type="match status" value="1"/>
</dbReference>
<dbReference type="SMART" id="SM00315">
    <property type="entry name" value="RGS"/>
    <property type="match status" value="1"/>
</dbReference>
<feature type="region of interest" description="Disordered" evidence="2">
    <location>
        <begin position="541"/>
        <end position="562"/>
    </location>
</feature>
<protein>
    <recommendedName>
        <fullName evidence="7">DEP domain-containing protein</fullName>
    </recommendedName>
</protein>
<evidence type="ECO:0000256" key="2">
    <source>
        <dbReference type="SAM" id="MobiDB-lite"/>
    </source>
</evidence>
<dbReference type="SUPFAM" id="SSF46785">
    <property type="entry name" value="Winged helix' DNA-binding domain"/>
    <property type="match status" value="1"/>
</dbReference>
<dbReference type="PANTHER" id="PTHR10845">
    <property type="entry name" value="REGULATOR OF G PROTEIN SIGNALING"/>
    <property type="match status" value="1"/>
</dbReference>
<accession>A0A9P8P2V9</accession>
<dbReference type="Gene3D" id="1.10.10.10">
    <property type="entry name" value="Winged helix-like DNA-binding domain superfamily/Winged helix DNA-binding domain"/>
    <property type="match status" value="1"/>
</dbReference>
<dbReference type="Pfam" id="PF25889">
    <property type="entry name" value="WHD_Fungal_DR"/>
    <property type="match status" value="1"/>
</dbReference>
<evidence type="ECO:0000256" key="1">
    <source>
        <dbReference type="ARBA" id="ARBA00022700"/>
    </source>
</evidence>
<evidence type="ECO:0000313" key="5">
    <source>
        <dbReference type="EMBL" id="KAH3664558.1"/>
    </source>
</evidence>
<organism evidence="5 6">
    <name type="scientific">Ogataea polymorpha</name>
    <dbReference type="NCBI Taxonomy" id="460523"/>
    <lineage>
        <taxon>Eukaryota</taxon>
        <taxon>Fungi</taxon>
        <taxon>Dikarya</taxon>
        <taxon>Ascomycota</taxon>
        <taxon>Saccharomycotina</taxon>
        <taxon>Pichiomycetes</taxon>
        <taxon>Pichiales</taxon>
        <taxon>Pichiaceae</taxon>
        <taxon>Ogataea</taxon>
    </lineage>
</organism>
<dbReference type="PANTHER" id="PTHR10845:SF192">
    <property type="entry name" value="DOUBLE HIT, ISOFORM B"/>
    <property type="match status" value="1"/>
</dbReference>
<keyword evidence="1" id="KW-0734">Signal transduction inhibitor</keyword>
<proteinExistence type="predicted"/>
<reference evidence="5" key="2">
    <citation type="submission" date="2021-01" db="EMBL/GenBank/DDBJ databases">
        <authorList>
            <person name="Schikora-Tamarit M.A."/>
        </authorList>
    </citation>
    <scope>NUCLEOTIDE SEQUENCE</scope>
    <source>
        <strain evidence="5">NCAIM Y.01608</strain>
    </source>
</reference>
<name>A0A9P8P2V9_9ASCO</name>
<dbReference type="GO" id="GO:0009968">
    <property type="term" value="P:negative regulation of signal transduction"/>
    <property type="evidence" value="ECO:0007669"/>
    <property type="project" value="UniProtKB-KW"/>
</dbReference>
<dbReference type="InterPro" id="IPR036388">
    <property type="entry name" value="WH-like_DNA-bd_sf"/>
</dbReference>
<sequence>MPEQPKKVQGVVNKSFNTIPCGDISVKDLKDIYSCLLYCLNLKAEREKDHKLLKLAFKTNYPYSFSLEKGLATMQKLRIHLENTATCINISYEVKAKTARDLLQLFMNARLLHAPEDKTRSKLKSSMLLQPTPKGVAILSSFCSKYGIRGHNNVPQILKSNLNSMELISFERNSRTGAIVHSEYWNKVLFVHLMGPTKNFWSPNMPPDELPDLSRSYTEETFGTANEFGPFEMASQDSFYAFLNEKRASAQPVELEQPVEKIAKDPVSPFHHRFFTNPDSDSHVQYYVSSKGVRLFHNKVVEKPDGSKENTGTCFTGKALVQWLLDCTDVFSHDEAVKVAGLLWNLGLFYLLNGETFPNASKFIPRRNAYYFLTKEGRRLVPWALPDENLTKLDKESETWGVGQQSLMSQISLKDVLEDPGMKYQFRTHLVDEFSVENLDVYNDIQLLEKKFKTLKKLLKLKEREKMFLLLTPLRAKRKATISAAVIKLSTDCLSDAFNIYTAYLAQGAPFELNINSRLRTDISRKMVMSEQRAPKEVKLSAEIQAPTPPPRTDLPANKKDPSQLTLDLQSIKLVDPPTPSPTDNSIAPILESLAGIMPLYEEVKSHVFELMAKDSLPKFLESDVLKELPRQSSHICFDSNDSGSCSSGSDIHHQHVINLKFPDTSLFLAISFDTQQPSEQEVVDLNVSENRWKMSLGSNNLANKTICSTQSRVNVSTHTDQTSGNSKLQVVVLSIQRNNARENRLALNLSVIVFGDDTWSDLNFISDLEHTSQNGSSSNTPLQLFNLGTWLVHIKGSNHNELGLGREVSQRHWDRVHHAHVDSVDVIFKLCRNRNDWSAVGDRALDEL</sequence>
<dbReference type="SUPFAM" id="SSF48097">
    <property type="entry name" value="Regulator of G-protein signaling, RGS"/>
    <property type="match status" value="1"/>
</dbReference>
<evidence type="ECO:0000259" key="3">
    <source>
        <dbReference type="PROSITE" id="PS50132"/>
    </source>
</evidence>
<dbReference type="AlphaFoldDB" id="A0A9P8P2V9"/>